<gene>
    <name evidence="1" type="ORF">H3V53_13880</name>
</gene>
<dbReference type="InterPro" id="IPR025518">
    <property type="entry name" value="DUF4406"/>
</dbReference>
<accession>A0ABU8IRJ8</accession>
<keyword evidence="2" id="KW-1185">Reference proteome</keyword>
<dbReference type="Pfam" id="PF14359">
    <property type="entry name" value="DUF4406"/>
    <property type="match status" value="1"/>
</dbReference>
<protein>
    <submittedName>
        <fullName evidence="1">DUF4406 domain-containing protein</fullName>
    </submittedName>
</protein>
<name>A0ABU8IRJ8_9BURK</name>
<evidence type="ECO:0000313" key="1">
    <source>
        <dbReference type="EMBL" id="MEI5998254.1"/>
    </source>
</evidence>
<evidence type="ECO:0000313" key="2">
    <source>
        <dbReference type="Proteomes" id="UP001386437"/>
    </source>
</evidence>
<dbReference type="Proteomes" id="UP001386437">
    <property type="component" value="Unassembled WGS sequence"/>
</dbReference>
<organism evidence="1 2">
    <name type="scientific">Paraburkholderia bengalensis</name>
    <dbReference type="NCBI Taxonomy" id="2747562"/>
    <lineage>
        <taxon>Bacteria</taxon>
        <taxon>Pseudomonadati</taxon>
        <taxon>Pseudomonadota</taxon>
        <taxon>Betaproteobacteria</taxon>
        <taxon>Burkholderiales</taxon>
        <taxon>Burkholderiaceae</taxon>
        <taxon>Paraburkholderia</taxon>
    </lineage>
</organism>
<sequence length="120" mass="12838">MKLYVSGPMTGLPGLNKPAFHVEAARLRAMGFEVENPANVELGPNAVWLDYMRADLKLLMDCDGIVLLPGWEKSRGAAVEHGLARSLGLQVFDSHAIIGRAGDFPVLSLVVFLPAPAEAA</sequence>
<comment type="caution">
    <text evidence="1">The sequence shown here is derived from an EMBL/GenBank/DDBJ whole genome shotgun (WGS) entry which is preliminary data.</text>
</comment>
<dbReference type="Gene3D" id="3.40.50.450">
    <property type="match status" value="1"/>
</dbReference>
<dbReference type="RefSeq" id="WP_336598435.1">
    <property type="nucleotide sequence ID" value="NZ_JACFYJ010000019.1"/>
</dbReference>
<proteinExistence type="predicted"/>
<reference evidence="1 2" key="1">
    <citation type="journal article" date="2022" name="Arch. Microbiol.">
        <title>Paraburkholderia bengalensis sp. nov. isolated from roots of Oryza sativa, IR64.</title>
        <authorList>
            <person name="Nag P."/>
            <person name="Mondal N."/>
            <person name="Sarkar J."/>
            <person name="Das S."/>
        </authorList>
    </citation>
    <scope>NUCLEOTIDE SEQUENCE [LARGE SCALE GENOMIC DNA]</scope>
    <source>
        <strain evidence="1 2">IR64_4_BI</strain>
    </source>
</reference>
<dbReference type="SUPFAM" id="SSF52309">
    <property type="entry name" value="N-(deoxy)ribosyltransferase-like"/>
    <property type="match status" value="1"/>
</dbReference>
<dbReference type="EMBL" id="JACFYJ010000019">
    <property type="protein sequence ID" value="MEI5998254.1"/>
    <property type="molecule type" value="Genomic_DNA"/>
</dbReference>